<dbReference type="RefSeq" id="WP_149430817.1">
    <property type="nucleotide sequence ID" value="NZ_VLNY01000005.1"/>
</dbReference>
<evidence type="ECO:0000313" key="1">
    <source>
        <dbReference type="EMBL" id="KAA0022764.1"/>
    </source>
</evidence>
<dbReference type="Proteomes" id="UP000322244">
    <property type="component" value="Unassembled WGS sequence"/>
</dbReference>
<sequence>MTTTSDNKEHRQQRGAGDVSEFAIDPAAVRAVAGALDASSGVVAECGRSVGEGEFGSHCAGRDYAEHGHAVQSGLASLGSVLTASANSGSAAAAALHATVDGYTVQDRASSDALGQVL</sequence>
<proteinExistence type="predicted"/>
<dbReference type="EMBL" id="VLNY01000005">
    <property type="protein sequence ID" value="KAA0022764.1"/>
    <property type="molecule type" value="Genomic_DNA"/>
</dbReference>
<protein>
    <recommendedName>
        <fullName evidence="3">ESX-1 secretion-associated protein</fullName>
    </recommendedName>
</protein>
<keyword evidence="2" id="KW-1185">Reference proteome</keyword>
<accession>A0A5A7SB60</accession>
<comment type="caution">
    <text evidence="1">The sequence shown here is derived from an EMBL/GenBank/DDBJ whole genome shotgun (WGS) entry which is preliminary data.</text>
</comment>
<evidence type="ECO:0000313" key="2">
    <source>
        <dbReference type="Proteomes" id="UP000322244"/>
    </source>
</evidence>
<organism evidence="1 2">
    <name type="scientific">Antrihabitans cavernicola</name>
    <dbReference type="NCBI Taxonomy" id="2495913"/>
    <lineage>
        <taxon>Bacteria</taxon>
        <taxon>Bacillati</taxon>
        <taxon>Actinomycetota</taxon>
        <taxon>Actinomycetes</taxon>
        <taxon>Mycobacteriales</taxon>
        <taxon>Nocardiaceae</taxon>
        <taxon>Antrihabitans</taxon>
    </lineage>
</organism>
<gene>
    <name evidence="1" type="ORF">FOY51_13910</name>
</gene>
<evidence type="ECO:0008006" key="3">
    <source>
        <dbReference type="Google" id="ProtNLM"/>
    </source>
</evidence>
<reference evidence="1 2" key="1">
    <citation type="submission" date="2019-07" db="EMBL/GenBank/DDBJ databases">
        <title>Rhodococcus cavernicolus sp. nov., isolated from a cave.</title>
        <authorList>
            <person name="Lee S.D."/>
        </authorList>
    </citation>
    <scope>NUCLEOTIDE SEQUENCE [LARGE SCALE GENOMIC DNA]</scope>
    <source>
        <strain evidence="1 2">C1-24</strain>
    </source>
</reference>
<name>A0A5A7SB60_9NOCA</name>
<dbReference type="AlphaFoldDB" id="A0A5A7SB60"/>